<dbReference type="EMBL" id="JAGTIS010000010">
    <property type="protein sequence ID" value="MBT8767960.1"/>
    <property type="molecule type" value="Genomic_DNA"/>
</dbReference>
<evidence type="ECO:0000313" key="2">
    <source>
        <dbReference type="Proteomes" id="UP001519667"/>
    </source>
</evidence>
<dbReference type="RefSeq" id="WP_215377653.1">
    <property type="nucleotide sequence ID" value="NZ_JAGTIS010000010.1"/>
</dbReference>
<protein>
    <submittedName>
        <fullName evidence="1">(2Fe-2S) ferredoxin domain-containing protein</fullName>
    </submittedName>
</protein>
<reference evidence="1 2" key="1">
    <citation type="submission" date="2021-04" db="EMBL/GenBank/DDBJ databases">
        <title>Pseudomonas boanensis sp. nov., a bacterium isolated from river water used for household purposes in Boane District, Mozambique.</title>
        <authorList>
            <person name="Nicklasson M."/>
            <person name="Martin-Rodriguez A.J."/>
            <person name="Thorell K."/>
            <person name="Neves L."/>
            <person name="Mussagy A."/>
            <person name="Rydberg H.A."/>
            <person name="Hernroth B."/>
            <person name="Svensson-Stadler L."/>
            <person name="Sjoling A."/>
        </authorList>
    </citation>
    <scope>NUCLEOTIDE SEQUENCE [LARGE SCALE GENOMIC DNA]</scope>
    <source>
        <strain evidence="1 2">DB1</strain>
    </source>
</reference>
<dbReference type="InterPro" id="IPR036249">
    <property type="entry name" value="Thioredoxin-like_sf"/>
</dbReference>
<dbReference type="SUPFAM" id="SSF52833">
    <property type="entry name" value="Thioredoxin-like"/>
    <property type="match status" value="1"/>
</dbReference>
<comment type="caution">
    <text evidence="1">The sequence shown here is derived from an EMBL/GenBank/DDBJ whole genome shotgun (WGS) entry which is preliminary data.</text>
</comment>
<accession>A0ABS5XLN7</accession>
<organism evidence="1 2">
    <name type="scientific">Metapseudomonas boanensis</name>
    <dbReference type="NCBI Taxonomy" id="2822138"/>
    <lineage>
        <taxon>Bacteria</taxon>
        <taxon>Pseudomonadati</taxon>
        <taxon>Pseudomonadota</taxon>
        <taxon>Gammaproteobacteria</taxon>
        <taxon>Pseudomonadales</taxon>
        <taxon>Pseudomonadaceae</taxon>
        <taxon>Metapseudomonas</taxon>
    </lineage>
</organism>
<keyword evidence="2" id="KW-1185">Reference proteome</keyword>
<sequence>MTPAAYARVLFAGPDLTEGSFAELFRCQLVALRGEVALADIIDTSAGYASLWDRAAESERPLLVIDLDPQSSAQHLDWLRSELGKQTQPDQLFAASLLGQFDADPAAAACALAERGELHLACVGVPELPEHHAWSCIPPHRQRLLLCNGPRCTRRGALPLWKSLREQLKVAGKLECAGGVHITRTQCQFPCDDGPTVSLYPEGEWYRIRNQEEVVRLVQERIVEGRDVPELLMRS</sequence>
<dbReference type="Proteomes" id="UP001519667">
    <property type="component" value="Unassembled WGS sequence"/>
</dbReference>
<name>A0ABS5XLN7_9GAMM</name>
<proteinExistence type="predicted"/>
<evidence type="ECO:0000313" key="1">
    <source>
        <dbReference type="EMBL" id="MBT8767960.1"/>
    </source>
</evidence>
<dbReference type="CDD" id="cd02980">
    <property type="entry name" value="TRX_Fd_family"/>
    <property type="match status" value="1"/>
</dbReference>
<gene>
    <name evidence="1" type="ORF">J7302_17770</name>
</gene>
<dbReference type="Gene3D" id="3.40.30.10">
    <property type="entry name" value="Glutaredoxin"/>
    <property type="match status" value="1"/>
</dbReference>